<dbReference type="OrthoDB" id="7573293at2"/>
<dbReference type="AlphaFoldDB" id="A0A2U1V1A7"/>
<gene>
    <name evidence="1" type="ORF">CR165_16660</name>
</gene>
<protein>
    <submittedName>
        <fullName evidence="1">Uncharacterized protein</fullName>
    </submittedName>
</protein>
<proteinExistence type="predicted"/>
<reference evidence="2" key="1">
    <citation type="submission" date="2017-10" db="EMBL/GenBank/DDBJ databases">
        <authorList>
            <person name="Toshchakov S.V."/>
            <person name="Goeva M.A."/>
        </authorList>
    </citation>
    <scope>NUCLEOTIDE SEQUENCE [LARGE SCALE GENOMIC DNA]</scope>
    <source>
        <strain evidence="2">JR1/69-1-13</strain>
    </source>
</reference>
<organism evidence="1 2">
    <name type="scientific">Teichococcus aestuarii</name>
    <dbReference type="NCBI Taxonomy" id="568898"/>
    <lineage>
        <taxon>Bacteria</taxon>
        <taxon>Pseudomonadati</taxon>
        <taxon>Pseudomonadota</taxon>
        <taxon>Alphaproteobacteria</taxon>
        <taxon>Acetobacterales</taxon>
        <taxon>Roseomonadaceae</taxon>
        <taxon>Roseomonas</taxon>
    </lineage>
</organism>
<dbReference type="Proteomes" id="UP000245048">
    <property type="component" value="Unassembled WGS sequence"/>
</dbReference>
<dbReference type="EMBL" id="PDOA01000012">
    <property type="protein sequence ID" value="PWC27651.1"/>
    <property type="molecule type" value="Genomic_DNA"/>
</dbReference>
<dbReference type="RefSeq" id="WP_109518082.1">
    <property type="nucleotide sequence ID" value="NZ_JBHSCH010000009.1"/>
</dbReference>
<comment type="caution">
    <text evidence="1">The sequence shown here is derived from an EMBL/GenBank/DDBJ whole genome shotgun (WGS) entry which is preliminary data.</text>
</comment>
<keyword evidence="2" id="KW-1185">Reference proteome</keyword>
<sequence length="95" mass="10922">MHRRDVDLLDPGRAYWVPAVVAPERNWAGAPGCRKGARYLVNRETLRPSRDEFEPFDSEASCLRWIMHNRADLNRTLPGARIRAVPLGRWLLGLD</sequence>
<evidence type="ECO:0000313" key="2">
    <source>
        <dbReference type="Proteomes" id="UP000245048"/>
    </source>
</evidence>
<evidence type="ECO:0000313" key="1">
    <source>
        <dbReference type="EMBL" id="PWC27651.1"/>
    </source>
</evidence>
<name>A0A2U1V1A7_9PROT</name>
<accession>A0A2U1V1A7</accession>